<reference evidence="3" key="1">
    <citation type="submission" date="2022-02" db="EMBL/GenBank/DDBJ databases">
        <authorList>
            <person name="Lee M."/>
            <person name="Kim S.-J."/>
            <person name="Jung M.-Y."/>
        </authorList>
    </citation>
    <scope>NUCLEOTIDE SEQUENCE</scope>
    <source>
        <strain evidence="3">JHP9</strain>
    </source>
</reference>
<dbReference type="EMBL" id="JAKNCJ010000002">
    <property type="protein sequence ID" value="MCL6423063.1"/>
    <property type="molecule type" value="Genomic_DNA"/>
</dbReference>
<dbReference type="PANTHER" id="PTHR18964">
    <property type="entry name" value="ROK (REPRESSOR, ORF, KINASE) FAMILY"/>
    <property type="match status" value="1"/>
</dbReference>
<evidence type="ECO:0000313" key="3">
    <source>
        <dbReference type="EMBL" id="MCL6423063.1"/>
    </source>
</evidence>
<gene>
    <name evidence="3" type="ORF">Bequi_06630</name>
</gene>
<accession>A0ABT0R0U4</accession>
<name>A0ABT0R0U4_9MICO</name>
<dbReference type="SUPFAM" id="SSF53067">
    <property type="entry name" value="Actin-like ATPase domain"/>
    <property type="match status" value="1"/>
</dbReference>
<proteinExistence type="inferred from homology"/>
<dbReference type="SUPFAM" id="SSF46785">
    <property type="entry name" value="Winged helix' DNA-binding domain"/>
    <property type="match status" value="1"/>
</dbReference>
<keyword evidence="4" id="KW-1185">Reference proteome</keyword>
<dbReference type="PANTHER" id="PTHR18964:SF149">
    <property type="entry name" value="BIFUNCTIONAL UDP-N-ACETYLGLUCOSAMINE 2-EPIMERASE_N-ACETYLMANNOSAMINE KINASE"/>
    <property type="match status" value="1"/>
</dbReference>
<dbReference type="InterPro" id="IPR036388">
    <property type="entry name" value="WH-like_DNA-bd_sf"/>
</dbReference>
<dbReference type="Pfam" id="PF00480">
    <property type="entry name" value="ROK"/>
    <property type="match status" value="1"/>
</dbReference>
<dbReference type="InterPro" id="IPR000600">
    <property type="entry name" value="ROK"/>
</dbReference>
<dbReference type="RefSeq" id="WP_249737157.1">
    <property type="nucleotide sequence ID" value="NZ_JAKNCJ010000002.1"/>
</dbReference>
<comment type="caution">
    <text evidence="3">The sequence shown here is derived from an EMBL/GenBank/DDBJ whole genome shotgun (WGS) entry which is preliminary data.</text>
</comment>
<evidence type="ECO:0000313" key="4">
    <source>
        <dbReference type="Proteomes" id="UP001203761"/>
    </source>
</evidence>
<dbReference type="Gene3D" id="1.10.10.10">
    <property type="entry name" value="Winged helix-like DNA-binding domain superfamily/Winged helix DNA-binding domain"/>
    <property type="match status" value="1"/>
</dbReference>
<comment type="similarity">
    <text evidence="1">Belongs to the ROK (NagC/XylR) family.</text>
</comment>
<feature type="region of interest" description="Disordered" evidence="2">
    <location>
        <begin position="1"/>
        <end position="35"/>
    </location>
</feature>
<organism evidence="3 4">
    <name type="scientific">Brachybacterium equifaecis</name>
    <dbReference type="NCBI Taxonomy" id="2910770"/>
    <lineage>
        <taxon>Bacteria</taxon>
        <taxon>Bacillati</taxon>
        <taxon>Actinomycetota</taxon>
        <taxon>Actinomycetes</taxon>
        <taxon>Micrococcales</taxon>
        <taxon>Dermabacteraceae</taxon>
        <taxon>Brachybacterium</taxon>
    </lineage>
</organism>
<sequence length="423" mass="43719">MERRAQPEGPRQPERHGIPSATAERPSAPQWPATLPDSARTVFRALLREGAASRRDLAQSLGLSMPTLTRTTRGLLDAGLLRELPPVPQPAGRPVEPLDVEVEGGPRFIGVKITRERIYAALTTVRAEVREELEDGLETAGTTATDGADGAEADVGASPEAVADRIAALVGALRAAHPGVAGIGVSTAARVSGRRRLEASALLGWPARVPLAEMLEERTALPVSLENDLFSLAQSRIWHSGPRSSFALITVGEGAGIALVHEGVLVRGAHHAAGLTGAFPLAGPHRTVAEATASAAVLERARAAEAVPAGATSGEAMQALREAARRGDPGAEGVIAQMRSAVAQVAAGVVAIADPASILLAGETADLLLARPGALAAEIRAALPALQQDLEIRELGRGFDDWAHGAAIIAIQHFVDGEAETAG</sequence>
<dbReference type="InterPro" id="IPR043129">
    <property type="entry name" value="ATPase_NBD"/>
</dbReference>
<dbReference type="InterPro" id="IPR036390">
    <property type="entry name" value="WH_DNA-bd_sf"/>
</dbReference>
<feature type="compositionally biased region" description="Basic and acidic residues" evidence="2">
    <location>
        <begin position="1"/>
        <end position="17"/>
    </location>
</feature>
<evidence type="ECO:0000256" key="2">
    <source>
        <dbReference type="SAM" id="MobiDB-lite"/>
    </source>
</evidence>
<protein>
    <submittedName>
        <fullName evidence="3">ROK family transcriptional regulator</fullName>
    </submittedName>
</protein>
<dbReference type="Proteomes" id="UP001203761">
    <property type="component" value="Unassembled WGS sequence"/>
</dbReference>
<evidence type="ECO:0000256" key="1">
    <source>
        <dbReference type="ARBA" id="ARBA00006479"/>
    </source>
</evidence>
<dbReference type="Gene3D" id="3.30.420.40">
    <property type="match status" value="2"/>
</dbReference>